<name>A0A7X2PD80_9SPIO</name>
<keyword evidence="2" id="KW-1185">Reference proteome</keyword>
<dbReference type="RefSeq" id="WP_206361037.1">
    <property type="nucleotide sequence ID" value="NZ_VUNN01000016.1"/>
</dbReference>
<comment type="caution">
    <text evidence="1">The sequence shown here is derived from an EMBL/GenBank/DDBJ whole genome shotgun (WGS) entry which is preliminary data.</text>
</comment>
<dbReference type="EMBL" id="VUNN01000016">
    <property type="protein sequence ID" value="MSU06774.1"/>
    <property type="molecule type" value="Genomic_DNA"/>
</dbReference>
<organism evidence="1 2">
    <name type="scientific">Bullifex porci</name>
    <dbReference type="NCBI Taxonomy" id="2606638"/>
    <lineage>
        <taxon>Bacteria</taxon>
        <taxon>Pseudomonadati</taxon>
        <taxon>Spirochaetota</taxon>
        <taxon>Spirochaetia</taxon>
        <taxon>Spirochaetales</taxon>
        <taxon>Spirochaetaceae</taxon>
        <taxon>Bullifex</taxon>
    </lineage>
</organism>
<accession>A0A7X2PD80</accession>
<reference evidence="1 2" key="1">
    <citation type="submission" date="2019-08" db="EMBL/GenBank/DDBJ databases">
        <title>In-depth cultivation of the pig gut microbiome towards novel bacterial diversity and tailored functional studies.</title>
        <authorList>
            <person name="Wylensek D."/>
            <person name="Hitch T.C.A."/>
            <person name="Clavel T."/>
        </authorList>
    </citation>
    <scope>NUCLEOTIDE SEQUENCE [LARGE SCALE GENOMIC DNA]</scope>
    <source>
        <strain evidence="1 2">NM-380-WT-3C1</strain>
    </source>
</reference>
<dbReference type="Proteomes" id="UP000460549">
    <property type="component" value="Unassembled WGS sequence"/>
</dbReference>
<protein>
    <submittedName>
        <fullName evidence="1">Transposase domain-containing protein</fullName>
    </submittedName>
</protein>
<evidence type="ECO:0000313" key="2">
    <source>
        <dbReference type="Proteomes" id="UP000460549"/>
    </source>
</evidence>
<gene>
    <name evidence="1" type="ORF">FYJ80_08295</name>
</gene>
<sequence>NLNNFLFCITETGADVSAFFFSLIASCRNLGINPTDYLAHLFLNCNRVKNGDREAWRALLPGKCKLDDVIELRKQIAEAKPLEGRTEPYVLRGRNN</sequence>
<evidence type="ECO:0000313" key="1">
    <source>
        <dbReference type="EMBL" id="MSU06774.1"/>
    </source>
</evidence>
<feature type="non-terminal residue" evidence="1">
    <location>
        <position position="1"/>
    </location>
</feature>
<dbReference type="AlphaFoldDB" id="A0A7X2PD80"/>
<proteinExistence type="predicted"/>